<reference evidence="5 6" key="1">
    <citation type="submission" date="2016-10" db="EMBL/GenBank/DDBJ databases">
        <authorList>
            <person name="de Groot N.N."/>
        </authorList>
    </citation>
    <scope>NUCLEOTIDE SEQUENCE [LARGE SCALE GENOMIC DNA]</scope>
    <source>
        <strain evidence="5 6">NE2</strain>
    </source>
</reference>
<organism evidence="5 6">
    <name type="scientific">Methylocapsa palsarum</name>
    <dbReference type="NCBI Taxonomy" id="1612308"/>
    <lineage>
        <taxon>Bacteria</taxon>
        <taxon>Pseudomonadati</taxon>
        <taxon>Pseudomonadota</taxon>
        <taxon>Alphaproteobacteria</taxon>
        <taxon>Hyphomicrobiales</taxon>
        <taxon>Beijerinckiaceae</taxon>
        <taxon>Methylocapsa</taxon>
    </lineage>
</organism>
<dbReference type="SUPFAM" id="SSF46894">
    <property type="entry name" value="C-terminal effector domain of the bipartite response regulators"/>
    <property type="match status" value="1"/>
</dbReference>
<dbReference type="RefSeq" id="WP_139223506.1">
    <property type="nucleotide sequence ID" value="NZ_FOSN01000002.1"/>
</dbReference>
<dbReference type="OrthoDB" id="7906740at2"/>
<dbReference type="PROSITE" id="PS50043">
    <property type="entry name" value="HTH_LUXR_2"/>
    <property type="match status" value="1"/>
</dbReference>
<evidence type="ECO:0000256" key="2">
    <source>
        <dbReference type="ARBA" id="ARBA00023125"/>
    </source>
</evidence>
<name>A0A1I3WZ27_9HYPH</name>
<dbReference type="InterPro" id="IPR016032">
    <property type="entry name" value="Sig_transdc_resp-reg_C-effctor"/>
</dbReference>
<gene>
    <name evidence="5" type="ORF">SAMN05444581_102232</name>
</gene>
<dbReference type="SMART" id="SM00421">
    <property type="entry name" value="HTH_LUXR"/>
    <property type="match status" value="1"/>
</dbReference>
<dbReference type="GO" id="GO:0006355">
    <property type="term" value="P:regulation of DNA-templated transcription"/>
    <property type="evidence" value="ECO:0007669"/>
    <property type="project" value="InterPro"/>
</dbReference>
<dbReference type="PANTHER" id="PTHR44688:SF16">
    <property type="entry name" value="DNA-BINDING TRANSCRIPTIONAL ACTIVATOR DEVR_DOSR"/>
    <property type="match status" value="1"/>
</dbReference>
<evidence type="ECO:0000313" key="6">
    <source>
        <dbReference type="Proteomes" id="UP000198755"/>
    </source>
</evidence>
<keyword evidence="2" id="KW-0238">DNA-binding</keyword>
<evidence type="ECO:0000256" key="3">
    <source>
        <dbReference type="ARBA" id="ARBA00023163"/>
    </source>
</evidence>
<keyword evidence="6" id="KW-1185">Reference proteome</keyword>
<dbReference type="AlphaFoldDB" id="A0A1I3WZ27"/>
<evidence type="ECO:0000256" key="1">
    <source>
        <dbReference type="ARBA" id="ARBA00023015"/>
    </source>
</evidence>
<dbReference type="PANTHER" id="PTHR44688">
    <property type="entry name" value="DNA-BINDING TRANSCRIPTIONAL ACTIVATOR DEVR_DOSR"/>
    <property type="match status" value="1"/>
</dbReference>
<evidence type="ECO:0000259" key="4">
    <source>
        <dbReference type="PROSITE" id="PS50043"/>
    </source>
</evidence>
<dbReference type="STRING" id="1612308.SAMN05444581_102232"/>
<dbReference type="Gene3D" id="1.10.10.10">
    <property type="entry name" value="Winged helix-like DNA-binding domain superfamily/Winged helix DNA-binding domain"/>
    <property type="match status" value="1"/>
</dbReference>
<dbReference type="PRINTS" id="PR00038">
    <property type="entry name" value="HTHLUXR"/>
</dbReference>
<dbReference type="InterPro" id="IPR000792">
    <property type="entry name" value="Tscrpt_reg_LuxR_C"/>
</dbReference>
<dbReference type="GO" id="GO:0003677">
    <property type="term" value="F:DNA binding"/>
    <property type="evidence" value="ECO:0007669"/>
    <property type="project" value="UniProtKB-KW"/>
</dbReference>
<dbReference type="Proteomes" id="UP000198755">
    <property type="component" value="Unassembled WGS sequence"/>
</dbReference>
<protein>
    <submittedName>
        <fullName evidence="5">Regulatory protein, luxR family</fullName>
    </submittedName>
</protein>
<sequence length="67" mass="7211">MKLYGLTPAETRLLVLVAQGMTVVNAAHALGVSAATVKTHMQHLFAKTGARRQVDIVKLVMSALPKR</sequence>
<accession>A0A1I3WZ27</accession>
<dbReference type="InterPro" id="IPR036388">
    <property type="entry name" value="WH-like_DNA-bd_sf"/>
</dbReference>
<feature type="domain" description="HTH luxR-type" evidence="4">
    <location>
        <begin position="1"/>
        <end position="64"/>
    </location>
</feature>
<keyword evidence="1" id="KW-0805">Transcription regulation</keyword>
<keyword evidence="3" id="KW-0804">Transcription</keyword>
<evidence type="ECO:0000313" key="5">
    <source>
        <dbReference type="EMBL" id="SFK12389.1"/>
    </source>
</evidence>
<proteinExistence type="predicted"/>
<dbReference type="Pfam" id="PF00196">
    <property type="entry name" value="GerE"/>
    <property type="match status" value="1"/>
</dbReference>
<dbReference type="EMBL" id="FOSN01000002">
    <property type="protein sequence ID" value="SFK12389.1"/>
    <property type="molecule type" value="Genomic_DNA"/>
</dbReference>